<dbReference type="AlphaFoldDB" id="A0A316U4X4"/>
<dbReference type="GeneID" id="37014350"/>
<evidence type="ECO:0000313" key="2">
    <source>
        <dbReference type="EMBL" id="PWN20302.1"/>
    </source>
</evidence>
<gene>
    <name evidence="2" type="ORF">BCV69DRAFT_283178</name>
</gene>
<dbReference type="EMBL" id="KZ819328">
    <property type="protein sequence ID" value="PWN20302.1"/>
    <property type="molecule type" value="Genomic_DNA"/>
</dbReference>
<name>A0A316U4X4_9BASI</name>
<keyword evidence="3" id="KW-1185">Reference proteome</keyword>
<dbReference type="RefSeq" id="XP_025347462.1">
    <property type="nucleotide sequence ID" value="XM_025492616.1"/>
</dbReference>
<organism evidence="2 3">
    <name type="scientific">Pseudomicrostroma glucosiphilum</name>
    <dbReference type="NCBI Taxonomy" id="1684307"/>
    <lineage>
        <taxon>Eukaryota</taxon>
        <taxon>Fungi</taxon>
        <taxon>Dikarya</taxon>
        <taxon>Basidiomycota</taxon>
        <taxon>Ustilaginomycotina</taxon>
        <taxon>Exobasidiomycetes</taxon>
        <taxon>Microstromatales</taxon>
        <taxon>Microstromatales incertae sedis</taxon>
        <taxon>Pseudomicrostroma</taxon>
    </lineage>
</organism>
<evidence type="ECO:0000313" key="3">
    <source>
        <dbReference type="Proteomes" id="UP000245942"/>
    </source>
</evidence>
<proteinExistence type="predicted"/>
<accession>A0A316U4X4</accession>
<sequence>MAVKGYSSQLPPSWSDGRGERVKRHSQSSHSSCRAPTAFPPLLCSPVSTVPPPLAFPANSF</sequence>
<protein>
    <submittedName>
        <fullName evidence="2">Uncharacterized protein</fullName>
    </submittedName>
</protein>
<evidence type="ECO:0000256" key="1">
    <source>
        <dbReference type="SAM" id="MobiDB-lite"/>
    </source>
</evidence>
<feature type="compositionally biased region" description="Polar residues" evidence="1">
    <location>
        <begin position="1"/>
        <end position="12"/>
    </location>
</feature>
<reference evidence="2 3" key="1">
    <citation type="journal article" date="2018" name="Mol. Biol. Evol.">
        <title>Broad Genomic Sampling Reveals a Smut Pathogenic Ancestry of the Fungal Clade Ustilaginomycotina.</title>
        <authorList>
            <person name="Kijpornyongpan T."/>
            <person name="Mondo S.J."/>
            <person name="Barry K."/>
            <person name="Sandor L."/>
            <person name="Lee J."/>
            <person name="Lipzen A."/>
            <person name="Pangilinan J."/>
            <person name="LaButti K."/>
            <person name="Hainaut M."/>
            <person name="Henrissat B."/>
            <person name="Grigoriev I.V."/>
            <person name="Spatafora J.W."/>
            <person name="Aime M.C."/>
        </authorList>
    </citation>
    <scope>NUCLEOTIDE SEQUENCE [LARGE SCALE GENOMIC DNA]</scope>
    <source>
        <strain evidence="2 3">MCA 4718</strain>
    </source>
</reference>
<feature type="region of interest" description="Disordered" evidence="1">
    <location>
        <begin position="1"/>
        <end position="36"/>
    </location>
</feature>
<dbReference type="Proteomes" id="UP000245942">
    <property type="component" value="Unassembled WGS sequence"/>
</dbReference>